<evidence type="ECO:0000313" key="4">
    <source>
        <dbReference type="Proteomes" id="UP001519290"/>
    </source>
</evidence>
<proteinExistence type="predicted"/>
<sequence length="276" mass="29589">MEILDRATEDLTGCRETGSGATMCGAPRNTCESNGTQTRQVATDVFQMVDTGGATDAPEDGVNFEVNTLDTKTGDRDFAGYRCRAPGEPRTPAAAEAEPVEITMSVTEFAKLPIKAMSAHAGPEAGWIPVNMDVVLYATGESQMLQTELLGTPVAVRAVPTEYEWDMGDGNTLVTSDPGKPFPSRDVATTYSSEGWYDITLTTTFTGQFSVDGGEWQDIVGTVTVESDPVELFAKSLESRLVDGDVPVDEEGDPWVPERTSETEGQADPEATAREL</sequence>
<dbReference type="EMBL" id="JAGIOD010000001">
    <property type="protein sequence ID" value="MBP2382530.1"/>
    <property type="molecule type" value="Genomic_DNA"/>
</dbReference>
<protein>
    <recommendedName>
        <fullName evidence="2">PKD domain-containing protein</fullName>
    </recommendedName>
</protein>
<dbReference type="InterPro" id="IPR013783">
    <property type="entry name" value="Ig-like_fold"/>
</dbReference>
<dbReference type="SUPFAM" id="SSF49299">
    <property type="entry name" value="PKD domain"/>
    <property type="match status" value="1"/>
</dbReference>
<name>A0ABS4X245_9MICO</name>
<comment type="caution">
    <text evidence="3">The sequence shown here is derived from an EMBL/GenBank/DDBJ whole genome shotgun (WGS) entry which is preliminary data.</text>
</comment>
<reference evidence="3 4" key="1">
    <citation type="submission" date="2021-03" db="EMBL/GenBank/DDBJ databases">
        <title>Sequencing the genomes of 1000 actinobacteria strains.</title>
        <authorList>
            <person name="Klenk H.-P."/>
        </authorList>
    </citation>
    <scope>NUCLEOTIDE SEQUENCE [LARGE SCALE GENOMIC DNA]</scope>
    <source>
        <strain evidence="3 4">DSM 14566</strain>
    </source>
</reference>
<accession>A0ABS4X245</accession>
<dbReference type="RefSeq" id="WP_245354102.1">
    <property type="nucleotide sequence ID" value="NZ_BAAAJW010000024.1"/>
</dbReference>
<evidence type="ECO:0000256" key="1">
    <source>
        <dbReference type="SAM" id="MobiDB-lite"/>
    </source>
</evidence>
<dbReference type="InterPro" id="IPR000601">
    <property type="entry name" value="PKD_dom"/>
</dbReference>
<dbReference type="CDD" id="cd00146">
    <property type="entry name" value="PKD"/>
    <property type="match status" value="1"/>
</dbReference>
<organism evidence="3 4">
    <name type="scientific">Brachybacterium sacelli</name>
    <dbReference type="NCBI Taxonomy" id="173364"/>
    <lineage>
        <taxon>Bacteria</taxon>
        <taxon>Bacillati</taxon>
        <taxon>Actinomycetota</taxon>
        <taxon>Actinomycetes</taxon>
        <taxon>Micrococcales</taxon>
        <taxon>Dermabacteraceae</taxon>
        <taxon>Brachybacterium</taxon>
    </lineage>
</organism>
<gene>
    <name evidence="3" type="ORF">JOF43_002487</name>
</gene>
<feature type="region of interest" description="Disordered" evidence="1">
    <location>
        <begin position="244"/>
        <end position="276"/>
    </location>
</feature>
<keyword evidence="4" id="KW-1185">Reference proteome</keyword>
<feature type="domain" description="PKD" evidence="2">
    <location>
        <begin position="160"/>
        <end position="204"/>
    </location>
</feature>
<dbReference type="InterPro" id="IPR035986">
    <property type="entry name" value="PKD_dom_sf"/>
</dbReference>
<evidence type="ECO:0000259" key="2">
    <source>
        <dbReference type="PROSITE" id="PS50093"/>
    </source>
</evidence>
<dbReference type="PROSITE" id="PS50093">
    <property type="entry name" value="PKD"/>
    <property type="match status" value="1"/>
</dbReference>
<evidence type="ECO:0000313" key="3">
    <source>
        <dbReference type="EMBL" id="MBP2382530.1"/>
    </source>
</evidence>
<dbReference type="Proteomes" id="UP001519290">
    <property type="component" value="Unassembled WGS sequence"/>
</dbReference>
<dbReference type="Gene3D" id="2.60.40.10">
    <property type="entry name" value="Immunoglobulins"/>
    <property type="match status" value="1"/>
</dbReference>
<dbReference type="Pfam" id="PF00801">
    <property type="entry name" value="PKD"/>
    <property type="match status" value="1"/>
</dbReference>